<dbReference type="STRING" id="1618446.UV61_C0008G0018"/>
<evidence type="ECO:0000256" key="4">
    <source>
        <dbReference type="ARBA" id="ARBA00022741"/>
    </source>
</evidence>
<evidence type="ECO:0000313" key="11">
    <source>
        <dbReference type="Proteomes" id="UP000034050"/>
    </source>
</evidence>
<keyword evidence="3 8" id="KW-0545">Nucleotide biosynthesis</keyword>
<comment type="caution">
    <text evidence="8">Lacks conserved residue(s) required for the propagation of feature annotation.</text>
</comment>
<dbReference type="InterPro" id="IPR018094">
    <property type="entry name" value="Thymidylate_kinase"/>
</dbReference>
<keyword evidence="2 8" id="KW-0808">Transferase</keyword>
<dbReference type="InterPro" id="IPR027417">
    <property type="entry name" value="P-loop_NTPase"/>
</dbReference>
<evidence type="ECO:0000256" key="1">
    <source>
        <dbReference type="ARBA" id="ARBA00009776"/>
    </source>
</evidence>
<proteinExistence type="inferred from homology"/>
<comment type="function">
    <text evidence="8">Phosphorylation of dTMP to form dTDP in both de novo and salvage pathways of dTTP synthesis.</text>
</comment>
<evidence type="ECO:0000256" key="6">
    <source>
        <dbReference type="ARBA" id="ARBA00022840"/>
    </source>
</evidence>
<sequence>MKKEKLIVFEGISGTGKETQAKLLRDYLSKQKITTQIVYHPTPEMKTILSTWRKLRNIDRLTEVYLLMADRSDRVRQIIQPALKRGDWVISLRNYVSALVYQGRSEKDRDWISREFAHFEPQPDYLFYFDIDPVHVLSRIKKRYQETGEALGSFEKRELLEEKLAAYKKVLQMIPHITIDANLSIEQIHFEIITHLGVSLT</sequence>
<protein>
    <recommendedName>
        <fullName evidence="8">Thymidylate kinase</fullName>
        <ecNumber evidence="8">2.7.4.9</ecNumber>
    </recommendedName>
    <alternativeName>
        <fullName evidence="8">dTMP kinase</fullName>
    </alternativeName>
</protein>
<gene>
    <name evidence="8" type="primary">tmk</name>
    <name evidence="10" type="ORF">UV61_C0008G0018</name>
</gene>
<comment type="similarity">
    <text evidence="1 8">Belongs to the thymidylate kinase family.</text>
</comment>
<dbReference type="HAMAP" id="MF_00165">
    <property type="entry name" value="Thymidylate_kinase"/>
    <property type="match status" value="1"/>
</dbReference>
<reference evidence="10 11" key="1">
    <citation type="journal article" date="2015" name="Nature">
        <title>rRNA introns, odd ribosomes, and small enigmatic genomes across a large radiation of phyla.</title>
        <authorList>
            <person name="Brown C.T."/>
            <person name="Hug L.A."/>
            <person name="Thomas B.C."/>
            <person name="Sharon I."/>
            <person name="Castelle C.J."/>
            <person name="Singh A."/>
            <person name="Wilkins M.J."/>
            <person name="Williams K.H."/>
            <person name="Banfield J.F."/>
        </authorList>
    </citation>
    <scope>NUCLEOTIDE SEQUENCE [LARGE SCALE GENOMIC DNA]</scope>
</reference>
<organism evidence="10 11">
    <name type="scientific">Candidatus Gottesmanbacteria bacterium GW2011_GWB1_43_11</name>
    <dbReference type="NCBI Taxonomy" id="1618446"/>
    <lineage>
        <taxon>Bacteria</taxon>
        <taxon>Candidatus Gottesmaniibacteriota</taxon>
    </lineage>
</organism>
<dbReference type="GO" id="GO:0005524">
    <property type="term" value="F:ATP binding"/>
    <property type="evidence" value="ECO:0007669"/>
    <property type="project" value="UniProtKB-UniRule"/>
</dbReference>
<dbReference type="Gene3D" id="3.40.50.300">
    <property type="entry name" value="P-loop containing nucleotide triphosphate hydrolases"/>
    <property type="match status" value="1"/>
</dbReference>
<evidence type="ECO:0000256" key="3">
    <source>
        <dbReference type="ARBA" id="ARBA00022727"/>
    </source>
</evidence>
<evidence type="ECO:0000256" key="5">
    <source>
        <dbReference type="ARBA" id="ARBA00022777"/>
    </source>
</evidence>
<dbReference type="Proteomes" id="UP000034050">
    <property type="component" value="Unassembled WGS sequence"/>
</dbReference>
<dbReference type="PANTHER" id="PTHR10344">
    <property type="entry name" value="THYMIDYLATE KINASE"/>
    <property type="match status" value="1"/>
</dbReference>
<evidence type="ECO:0000256" key="7">
    <source>
        <dbReference type="ARBA" id="ARBA00048743"/>
    </source>
</evidence>
<evidence type="ECO:0000256" key="2">
    <source>
        <dbReference type="ARBA" id="ARBA00022679"/>
    </source>
</evidence>
<dbReference type="EC" id="2.7.4.9" evidence="8"/>
<evidence type="ECO:0000313" key="10">
    <source>
        <dbReference type="EMBL" id="KKS86565.1"/>
    </source>
</evidence>
<evidence type="ECO:0000256" key="8">
    <source>
        <dbReference type="HAMAP-Rule" id="MF_00165"/>
    </source>
</evidence>
<dbReference type="PANTHER" id="PTHR10344:SF4">
    <property type="entry name" value="UMP-CMP KINASE 2, MITOCHONDRIAL"/>
    <property type="match status" value="1"/>
</dbReference>
<comment type="caution">
    <text evidence="10">The sequence shown here is derived from an EMBL/GenBank/DDBJ whole genome shotgun (WGS) entry which is preliminary data.</text>
</comment>
<keyword evidence="4 8" id="KW-0547">Nucleotide-binding</keyword>
<dbReference type="InterPro" id="IPR039430">
    <property type="entry name" value="Thymidylate_kin-like_dom"/>
</dbReference>
<dbReference type="AlphaFoldDB" id="A0A0G1CL81"/>
<feature type="domain" description="Thymidylate kinase-like" evidence="9">
    <location>
        <begin position="9"/>
        <end position="192"/>
    </location>
</feature>
<comment type="catalytic activity">
    <reaction evidence="7 8">
        <text>dTMP + ATP = dTDP + ADP</text>
        <dbReference type="Rhea" id="RHEA:13517"/>
        <dbReference type="ChEBI" id="CHEBI:30616"/>
        <dbReference type="ChEBI" id="CHEBI:58369"/>
        <dbReference type="ChEBI" id="CHEBI:63528"/>
        <dbReference type="ChEBI" id="CHEBI:456216"/>
        <dbReference type="EC" id="2.7.4.9"/>
    </reaction>
</comment>
<name>A0A0G1CL81_9BACT</name>
<dbReference type="GO" id="GO:0006227">
    <property type="term" value="P:dUDP biosynthetic process"/>
    <property type="evidence" value="ECO:0007669"/>
    <property type="project" value="TreeGrafter"/>
</dbReference>
<dbReference type="NCBIfam" id="TIGR00041">
    <property type="entry name" value="DTMP_kinase"/>
    <property type="match status" value="1"/>
</dbReference>
<dbReference type="GO" id="GO:0005737">
    <property type="term" value="C:cytoplasm"/>
    <property type="evidence" value="ECO:0007669"/>
    <property type="project" value="TreeGrafter"/>
</dbReference>
<dbReference type="GO" id="GO:0006233">
    <property type="term" value="P:dTDP biosynthetic process"/>
    <property type="evidence" value="ECO:0007669"/>
    <property type="project" value="InterPro"/>
</dbReference>
<keyword evidence="6 8" id="KW-0067">ATP-binding</keyword>
<dbReference type="EMBL" id="LCFD01000008">
    <property type="protein sequence ID" value="KKS86565.1"/>
    <property type="molecule type" value="Genomic_DNA"/>
</dbReference>
<dbReference type="GO" id="GO:0006235">
    <property type="term" value="P:dTTP biosynthetic process"/>
    <property type="evidence" value="ECO:0007669"/>
    <property type="project" value="UniProtKB-UniRule"/>
</dbReference>
<dbReference type="SUPFAM" id="SSF52540">
    <property type="entry name" value="P-loop containing nucleoside triphosphate hydrolases"/>
    <property type="match status" value="1"/>
</dbReference>
<keyword evidence="5 8" id="KW-0418">Kinase</keyword>
<dbReference type="CDD" id="cd01672">
    <property type="entry name" value="TMPK"/>
    <property type="match status" value="1"/>
</dbReference>
<dbReference type="GO" id="GO:0004798">
    <property type="term" value="F:dTMP kinase activity"/>
    <property type="evidence" value="ECO:0007669"/>
    <property type="project" value="UniProtKB-UniRule"/>
</dbReference>
<evidence type="ECO:0000259" key="9">
    <source>
        <dbReference type="Pfam" id="PF02223"/>
    </source>
</evidence>
<accession>A0A0G1CL81</accession>
<dbReference type="Pfam" id="PF02223">
    <property type="entry name" value="Thymidylate_kin"/>
    <property type="match status" value="1"/>
</dbReference>